<evidence type="ECO:0000313" key="1">
    <source>
        <dbReference type="EMBL" id="KAK4388283.1"/>
    </source>
</evidence>
<accession>A0AAE1W7M6</accession>
<sequence>MDGLERENTEQKFLYLTLLFSHFILQKKLAPNAATPSYQSVALIVGVTGIAGSGLAETLSLADTPGGPWKVYGVARPCPEWLANLHVQYVQCDIAKTDETYSKLSPLTDITHSFSTCPGRFQTCELNDILCSEARSNFK</sequence>
<dbReference type="Gene3D" id="3.40.50.720">
    <property type="entry name" value="NAD(P)-binding Rossmann-like Domain"/>
    <property type="match status" value="1"/>
</dbReference>
<gene>
    <name evidence="1" type="ORF">Sango_2434900</name>
</gene>
<organism evidence="1 2">
    <name type="scientific">Sesamum angolense</name>
    <dbReference type="NCBI Taxonomy" id="2727404"/>
    <lineage>
        <taxon>Eukaryota</taxon>
        <taxon>Viridiplantae</taxon>
        <taxon>Streptophyta</taxon>
        <taxon>Embryophyta</taxon>
        <taxon>Tracheophyta</taxon>
        <taxon>Spermatophyta</taxon>
        <taxon>Magnoliopsida</taxon>
        <taxon>eudicotyledons</taxon>
        <taxon>Gunneridae</taxon>
        <taxon>Pentapetalae</taxon>
        <taxon>asterids</taxon>
        <taxon>lamiids</taxon>
        <taxon>Lamiales</taxon>
        <taxon>Pedaliaceae</taxon>
        <taxon>Sesamum</taxon>
    </lineage>
</organism>
<comment type="caution">
    <text evidence="1">The sequence shown here is derived from an EMBL/GenBank/DDBJ whole genome shotgun (WGS) entry which is preliminary data.</text>
</comment>
<dbReference type="PANTHER" id="PTHR32487">
    <property type="entry name" value="3-OXO-DELTA(4,5)-STEROID 5-BETA-REDUCTASE"/>
    <property type="match status" value="1"/>
</dbReference>
<keyword evidence="2" id="KW-1185">Reference proteome</keyword>
<dbReference type="Proteomes" id="UP001289374">
    <property type="component" value="Unassembled WGS sequence"/>
</dbReference>
<dbReference type="PANTHER" id="PTHR32487:SF0">
    <property type="entry name" value="3-OXO-DELTA(4,5)-STEROID 5-BETA-REDUCTASE"/>
    <property type="match status" value="1"/>
</dbReference>
<dbReference type="SUPFAM" id="SSF51735">
    <property type="entry name" value="NAD(P)-binding Rossmann-fold domains"/>
    <property type="match status" value="1"/>
</dbReference>
<reference evidence="1" key="2">
    <citation type="journal article" date="2024" name="Plant">
        <title>Genomic evolution and insights into agronomic trait innovations of Sesamum species.</title>
        <authorList>
            <person name="Miao H."/>
            <person name="Wang L."/>
            <person name="Qu L."/>
            <person name="Liu H."/>
            <person name="Sun Y."/>
            <person name="Le M."/>
            <person name="Wang Q."/>
            <person name="Wei S."/>
            <person name="Zheng Y."/>
            <person name="Lin W."/>
            <person name="Duan Y."/>
            <person name="Cao H."/>
            <person name="Xiong S."/>
            <person name="Wang X."/>
            <person name="Wei L."/>
            <person name="Li C."/>
            <person name="Ma Q."/>
            <person name="Ju M."/>
            <person name="Zhao R."/>
            <person name="Li G."/>
            <person name="Mu C."/>
            <person name="Tian Q."/>
            <person name="Mei H."/>
            <person name="Zhang T."/>
            <person name="Gao T."/>
            <person name="Zhang H."/>
        </authorList>
    </citation>
    <scope>NUCLEOTIDE SEQUENCE</scope>
    <source>
        <strain evidence="1">K16</strain>
    </source>
</reference>
<reference evidence="1" key="1">
    <citation type="submission" date="2020-06" db="EMBL/GenBank/DDBJ databases">
        <authorList>
            <person name="Li T."/>
            <person name="Hu X."/>
            <person name="Zhang T."/>
            <person name="Song X."/>
            <person name="Zhang H."/>
            <person name="Dai N."/>
            <person name="Sheng W."/>
            <person name="Hou X."/>
            <person name="Wei L."/>
        </authorList>
    </citation>
    <scope>NUCLEOTIDE SEQUENCE</scope>
    <source>
        <strain evidence="1">K16</strain>
        <tissue evidence="1">Leaf</tissue>
    </source>
</reference>
<dbReference type="AlphaFoldDB" id="A0AAE1W7M6"/>
<name>A0AAE1W7M6_9LAMI</name>
<proteinExistence type="predicted"/>
<dbReference type="InterPro" id="IPR036291">
    <property type="entry name" value="NAD(P)-bd_dom_sf"/>
</dbReference>
<evidence type="ECO:0000313" key="2">
    <source>
        <dbReference type="Proteomes" id="UP001289374"/>
    </source>
</evidence>
<dbReference type="EMBL" id="JACGWL010000014">
    <property type="protein sequence ID" value="KAK4388283.1"/>
    <property type="molecule type" value="Genomic_DNA"/>
</dbReference>
<protein>
    <submittedName>
        <fullName evidence="1">(S)-8-oxocitronellyl enol synthase CYC1</fullName>
    </submittedName>
</protein>